<feature type="compositionally biased region" description="Polar residues" evidence="4">
    <location>
        <begin position="1954"/>
        <end position="1965"/>
    </location>
</feature>
<feature type="compositionally biased region" description="Polar residues" evidence="4">
    <location>
        <begin position="2108"/>
        <end position="2120"/>
    </location>
</feature>
<keyword evidence="3 5" id="KW-0732">Signal</keyword>
<feature type="region of interest" description="Disordered" evidence="4">
    <location>
        <begin position="1212"/>
        <end position="1238"/>
    </location>
</feature>
<proteinExistence type="predicted"/>
<feature type="compositionally biased region" description="Polar residues" evidence="4">
    <location>
        <begin position="377"/>
        <end position="404"/>
    </location>
</feature>
<feature type="compositionally biased region" description="Basic and acidic residues" evidence="4">
    <location>
        <begin position="1254"/>
        <end position="1283"/>
    </location>
</feature>
<dbReference type="PROSITE" id="PS51257">
    <property type="entry name" value="PROKAR_LIPOPROTEIN"/>
    <property type="match status" value="1"/>
</dbReference>
<dbReference type="KEGG" id="bany:112052777"/>
<feature type="compositionally biased region" description="Polar residues" evidence="4">
    <location>
        <begin position="1658"/>
        <end position="1678"/>
    </location>
</feature>
<feature type="region of interest" description="Disordered" evidence="4">
    <location>
        <begin position="1941"/>
        <end position="1992"/>
    </location>
</feature>
<feature type="compositionally biased region" description="Polar residues" evidence="4">
    <location>
        <begin position="885"/>
        <end position="896"/>
    </location>
</feature>
<feature type="compositionally biased region" description="Polar residues" evidence="4">
    <location>
        <begin position="1285"/>
        <end position="1296"/>
    </location>
</feature>
<feature type="compositionally biased region" description="Basic and acidic residues" evidence="4">
    <location>
        <begin position="2516"/>
        <end position="2536"/>
    </location>
</feature>
<feature type="compositionally biased region" description="Basic and acidic residues" evidence="4">
    <location>
        <begin position="1966"/>
        <end position="1976"/>
    </location>
</feature>
<name>A0A6J1NRL2_BICAN</name>
<dbReference type="InterPro" id="IPR052424">
    <property type="entry name" value="Kielin_Chordin-BMP_Reg"/>
</dbReference>
<dbReference type="GO" id="GO:0005576">
    <property type="term" value="C:extracellular region"/>
    <property type="evidence" value="ECO:0007669"/>
    <property type="project" value="UniProtKB-SubCell"/>
</dbReference>
<evidence type="ECO:0000313" key="8">
    <source>
        <dbReference type="RefSeq" id="XP_023947767.2"/>
    </source>
</evidence>
<feature type="chain" id="PRO_5046646275" evidence="5">
    <location>
        <begin position="23"/>
        <end position="3300"/>
    </location>
</feature>
<feature type="compositionally biased region" description="Basic and acidic residues" evidence="4">
    <location>
        <begin position="2210"/>
        <end position="2231"/>
    </location>
</feature>
<feature type="compositionally biased region" description="Basic and acidic residues" evidence="4">
    <location>
        <begin position="1048"/>
        <end position="1066"/>
    </location>
</feature>
<feature type="compositionally biased region" description="Low complexity" evidence="4">
    <location>
        <begin position="2174"/>
        <end position="2183"/>
    </location>
</feature>
<feature type="region of interest" description="Disordered" evidence="4">
    <location>
        <begin position="2097"/>
        <end position="2353"/>
    </location>
</feature>
<feature type="compositionally biased region" description="Basic and acidic residues" evidence="4">
    <location>
        <begin position="1761"/>
        <end position="1794"/>
    </location>
</feature>
<feature type="compositionally biased region" description="Basic and acidic residues" evidence="4">
    <location>
        <begin position="1148"/>
        <end position="1166"/>
    </location>
</feature>
<dbReference type="PANTHER" id="PTHR46698:SF3">
    <property type="entry name" value="TENECTIN ISOFORM 1-RELATED"/>
    <property type="match status" value="1"/>
</dbReference>
<feature type="compositionally biased region" description="Polar residues" evidence="4">
    <location>
        <begin position="1845"/>
        <end position="1856"/>
    </location>
</feature>
<dbReference type="InterPro" id="IPR001007">
    <property type="entry name" value="VWF_dom"/>
</dbReference>
<feature type="region of interest" description="Disordered" evidence="4">
    <location>
        <begin position="2837"/>
        <end position="2866"/>
    </location>
</feature>
<feature type="compositionally biased region" description="Polar residues" evidence="4">
    <location>
        <begin position="3063"/>
        <end position="3083"/>
    </location>
</feature>
<dbReference type="Proteomes" id="UP001652582">
    <property type="component" value="Chromosome 5"/>
</dbReference>
<feature type="compositionally biased region" description="Basic and acidic residues" evidence="4">
    <location>
        <begin position="1212"/>
        <end position="1230"/>
    </location>
</feature>
<feature type="region of interest" description="Disordered" evidence="4">
    <location>
        <begin position="1254"/>
        <end position="1300"/>
    </location>
</feature>
<feature type="signal peptide" evidence="5">
    <location>
        <begin position="1"/>
        <end position="22"/>
    </location>
</feature>
<feature type="region of interest" description="Disordered" evidence="4">
    <location>
        <begin position="1749"/>
        <end position="1871"/>
    </location>
</feature>
<reference evidence="8" key="1">
    <citation type="submission" date="2025-08" db="UniProtKB">
        <authorList>
            <consortium name="RefSeq"/>
        </authorList>
    </citation>
    <scope>IDENTIFICATION</scope>
</reference>
<feature type="region of interest" description="Disordered" evidence="4">
    <location>
        <begin position="2997"/>
        <end position="3104"/>
    </location>
</feature>
<evidence type="ECO:0000256" key="2">
    <source>
        <dbReference type="ARBA" id="ARBA00022525"/>
    </source>
</evidence>
<feature type="compositionally biased region" description="Polar residues" evidence="4">
    <location>
        <begin position="1174"/>
        <end position="1196"/>
    </location>
</feature>
<feature type="region of interest" description="Disordered" evidence="4">
    <location>
        <begin position="309"/>
        <end position="339"/>
    </location>
</feature>
<feature type="compositionally biased region" description="Polar residues" evidence="4">
    <location>
        <begin position="309"/>
        <end position="321"/>
    </location>
</feature>
<feature type="compositionally biased region" description="Basic and acidic residues" evidence="4">
    <location>
        <begin position="2276"/>
        <end position="2290"/>
    </location>
</feature>
<evidence type="ECO:0000256" key="1">
    <source>
        <dbReference type="ARBA" id="ARBA00004613"/>
    </source>
</evidence>
<dbReference type="PANTHER" id="PTHR46698">
    <property type="entry name" value="CROSSVEINLESS 2"/>
    <property type="match status" value="1"/>
</dbReference>
<dbReference type="OrthoDB" id="10068079at2759"/>
<feature type="compositionally biased region" description="Polar residues" evidence="4">
    <location>
        <begin position="2382"/>
        <end position="2391"/>
    </location>
</feature>
<feature type="region of interest" description="Disordered" evidence="4">
    <location>
        <begin position="2368"/>
        <end position="2442"/>
    </location>
</feature>
<feature type="compositionally biased region" description="Polar residues" evidence="4">
    <location>
        <begin position="2837"/>
        <end position="2850"/>
    </location>
</feature>
<feature type="region of interest" description="Disordered" evidence="4">
    <location>
        <begin position="1516"/>
        <end position="1558"/>
    </location>
</feature>
<evidence type="ECO:0000256" key="3">
    <source>
        <dbReference type="ARBA" id="ARBA00022729"/>
    </source>
</evidence>
<dbReference type="PROSITE" id="PS50184">
    <property type="entry name" value="VWFC_2"/>
    <property type="match status" value="1"/>
</dbReference>
<dbReference type="GeneID" id="112052777"/>
<feature type="compositionally biased region" description="Basic and acidic residues" evidence="4">
    <location>
        <begin position="2411"/>
        <end position="2420"/>
    </location>
</feature>
<feature type="compositionally biased region" description="Basic and acidic residues" evidence="4">
    <location>
        <begin position="1522"/>
        <end position="1552"/>
    </location>
</feature>
<organism evidence="7 8">
    <name type="scientific">Bicyclus anynana</name>
    <name type="common">Squinting bush brown butterfly</name>
    <dbReference type="NCBI Taxonomy" id="110368"/>
    <lineage>
        <taxon>Eukaryota</taxon>
        <taxon>Metazoa</taxon>
        <taxon>Ecdysozoa</taxon>
        <taxon>Arthropoda</taxon>
        <taxon>Hexapoda</taxon>
        <taxon>Insecta</taxon>
        <taxon>Pterygota</taxon>
        <taxon>Neoptera</taxon>
        <taxon>Endopterygota</taxon>
        <taxon>Lepidoptera</taxon>
        <taxon>Glossata</taxon>
        <taxon>Ditrysia</taxon>
        <taxon>Papilionoidea</taxon>
        <taxon>Nymphalidae</taxon>
        <taxon>Satyrinae</taxon>
        <taxon>Satyrini</taxon>
        <taxon>Mycalesina</taxon>
        <taxon>Bicyclus</taxon>
    </lineage>
</organism>
<dbReference type="SUPFAM" id="SSF57603">
    <property type="entry name" value="FnI-like domain"/>
    <property type="match status" value="6"/>
</dbReference>
<feature type="region of interest" description="Disordered" evidence="4">
    <location>
        <begin position="2960"/>
        <end position="2982"/>
    </location>
</feature>
<evidence type="ECO:0000313" key="7">
    <source>
        <dbReference type="Proteomes" id="UP001652582"/>
    </source>
</evidence>
<evidence type="ECO:0000259" key="6">
    <source>
        <dbReference type="PROSITE" id="PS50184"/>
    </source>
</evidence>
<feature type="region of interest" description="Disordered" evidence="4">
    <location>
        <begin position="569"/>
        <end position="590"/>
    </location>
</feature>
<evidence type="ECO:0000256" key="5">
    <source>
        <dbReference type="SAM" id="SignalP"/>
    </source>
</evidence>
<feature type="compositionally biased region" description="Basic and acidic residues" evidence="4">
    <location>
        <begin position="853"/>
        <end position="875"/>
    </location>
</feature>
<feature type="region of interest" description="Disordered" evidence="4">
    <location>
        <begin position="1635"/>
        <end position="1684"/>
    </location>
</feature>
<feature type="region of interest" description="Disordered" evidence="4">
    <location>
        <begin position="1012"/>
        <end position="1200"/>
    </location>
</feature>
<dbReference type="RefSeq" id="XP_023947767.2">
    <property type="nucleotide sequence ID" value="XM_024091999.2"/>
</dbReference>
<dbReference type="SMART" id="SM00214">
    <property type="entry name" value="VWC"/>
    <property type="match status" value="4"/>
</dbReference>
<accession>A0A6J1NRL2</accession>
<sequence length="3300" mass="364762">MDQRRAAAALLALAACIACSAAAPTATNHTALELHEGPVEGCYYNFQHYGQGDRIMTNEPCLNCTCHNRMLMCYLRVCPFTKAIGQDCTVEKRADQCCPIVTCPDVPVDLLTSTSTSSPAEYGATGLGKLDKYGCSIHGKYFPEGSKVPPTPNKPCEHCYCIRNMTTCVMQECTLHVDGCTPIYHKDVCCPVRYSCDHPEDETLLLDDMTTTVRPTPGFLLTTTTISPVTQMSQDCVHDDQIFPDGALIKTEKACEHCYCMKGDIVCVVQECGTPMENKGKNCTSLPPRHGQCCPDTYICEGDERVPDSTTDIPEITSTPPRRTGVEGSGYRNEPDEPFTETTHITNEIEGSGEDFTTISYVGDIVTPEKESPGIINESTSATTETNIQLGQSTEPDKGQNTIPDSIVDKETTQEATPDKVTLSSPEYILTTSGGLTSEIDVTPQKDEVSTTESVFRVDDETISDETLTPKDHETVTTEFTDLLGKTTLADEHVSHTSPKNIELDEKATTLPTGYSNKVEEPTQHEEISTENLLSSIVTESNKFTDVLQTSTKSDIWIDSTNLVVTESTPVDPNINEVDDGNNTPISSPSRIPGEGDCLLNGITYINNTSVPSTNNCHIGCKCISSIIKCDPIICSPPPEYIENMNDCQIVYDTPNSCCPTYVCSVKETIPPESHSHMSGTNSPKPTAIECNGDDCIDSSDKLLPVLPCEGDNCKTETTKDIVDEKDTESIKSPATEGTLPAVTCEGDNCKKEIPKDAEREKDIESTKAPATQEECQSGDCKDLVVTSPSIPSQDCSDGKCEALPVIPCEGDNCKTETQKGTTTEIYTEYTQTTATEETLLEVTCQGDNCKKELPKDAESEKDIESTKAPAKQEECQSDNCKDQVVTSPSIPSQDCSDGKCEALPVIPCEGDNCKTETQKDTTPERDTEYTKTPATEETLPEVSCEGDNCKKEIPKDAEPEKDVESTKAPATQEECQSGDCKDQVVTSPSIPSQDCPDGKCEALPVIPCEGDNCKTETQKDTTPERDTEYIKAPATEETLPEVSCEGDNCKKEIQKDAEPEKDMEPTKVPATQEECQSGDCKDQVVTSPSIPSQDCPDGKCEALPVIPCEGDNCKTETQKDTTPERDTEYTKAPATEETLPEVSCEGDNCKKEIQKDAEPEKDMESTKAPATQEECQSSDCKDQVVTSPSIPSQDCSDGKCEASPVIPCEGDNCKTDTQKDITPERDTEYTKTPATEEILPEVSCEGDNCKKEIEKDAKPEKDMESTKAPATHEECQSSDCKDQVVTSPSIPSQDCSDGKCATSPVIPCEGDNCESDFVREGENIPPKCSEPDCKLPYEPTAHTEQASEVVTEATTVSDIIVQKTETIDSHIPTTTKESPENLSTTYVQIVTEPTEQHYADKESLHTNIPMSHTATETSEELVTKTDTFRTESPKLPVAITTESHSIYDHTEREQQQEEYPVIGTEESISEEKDKASTTKPHIYTDLLENTLAEDHTKSSQITVTESYTTLIDTPKLVTEQDGSKTESPKIIEKEENETKSPEIFESEKENTYSETTKASLTEIGATEATLPVTGSELPEVSVSTEKDIQQTELTETFTDREDVETPEKHVTDKEVIESETEKVTVKDIEEVQTEIPKIIKPGDDATPTESIEKLDNESQTTQSWTPEATVSTKATSEMDNEEPMVTEVIETKVTDSSVTTKQDDHLGAIDLATEKQFIEVSTPGQHEIKVEQTTTNEFDQTFVKVQPTVSVDTETDEKELDYVTKDSNPEQENITEKPESSGEQIDDKFHEPKPVQPEDQSVNDVTEIGTEHTEIYPPFEGVTEHIPTDTKTDKVTESEIDNVTYPTLQETTGDLTTKESHELTTEGGEISKTTDIQTKLTEKEVTTDKDFLYTPRPGEYETKSVDNVSHVEQYATSSPVLDTTKPDTLATQDIMLETSTLQDAVDKDKESSITDTEPTLQPTHDSTDEQEKYTKTPETYLTSHEKDEYTKLPEQYTTLAEQVATEKNTETPYVEILDTDKQVNEKDTQIHHTTLKNIEELTTTEGTKFVTVTPDKFASEPQQAFTDQKLDTETKETMTSTYSVDFVTEVSKTHSEYPMATEEIQQEIATKTPEQQISLESHKDEEEDKLTTQSTYKDEVPTDQHQTEETTKAVTDLGTSFDSIEEDERDKQTSTQYQTTQSTDERESQPTSSFTKAPEPDITTVKYPVTKERETETPYETEKESPKPLDEQPSDTTEDSISRVSYLPEHTDAIDSFTTQSASQIPLEVSTEKTLMTDETDKNMYDYKEITTSSTSDIKDRVTTEPQISFTDSEEQLPTVVSDNTESQKEQEPDNDGLLTTSSSVQPEDIKKITEVPMSLVTHIDHAQSLPTTLPDKSDITEQSSKTSVEQKLVDGETQTTLPEMYITELPKEATKSPDDVITQKQQETESSSELNTSDDKVEITTTYVMDDKHKLHQETTTVPSQQLDLSTDIPTTETLINVSIQKTEDTPSSATEEVITDSESPKITTISSPTDKEADLSHDQESTEAKPIDKTVTELPHVTQTVREDITIKTPSIMEENVNESITTSVPSEEYVTKLPEVQDMHTIPLKMDTTEDKSIERTEIPKITTEEESEVATSVYKPSVSELTERPSVVVTDNIINEKDDKATEVTIPSIDETTAYDNLEVVTESRDGYTQSKPLSDTTEAQITVSQQKESSTEVSNKATTVPDFIISTENLLTKIPEHDEQHGITDSSDKETITEDILLHSTPQIPEKSTLTIENYTEPTGTEKVTLIVEEETKPIVTVKEVEQPDIHSTEPTIEKESFTTDAISYLSSEKEKKVTGVHTPTEFTPTTIAEAQSSTQTRLSDQSEEKETTKPGNEFSETTPFLVELKEHTHQVIDESPGPSTEEIFTTAQYEVQHTERGDQNLYVTEKYDDEYHTSTPIQVTEHEHEDKLFTEDQKEVNMPIITSTVQDQEHLKDNEMPTTLSTYPETDSHDQEKQYTTIAQEVASITSEPPQILSEKEHYTTISSEEQKLASPGPETSETSTEKEVVTETPLPSEASIRTTLLDEDLSKESAKPTTSKIMEEITTPSTITEKSTQLEEKPIRTTPPTHTQELPKPGFEDEINEGILPSPDFPPSGGYGQEPDYVEEDQAFGPGTCRYGGKVYVSAQQIPRDDPCDFCFCFRSDIICLQQSCPPPIHGCHEEPIQGFCCPRYECPVSMATTLNVTTTTTTTTTTLPPHFLPHAYKGAAQRRGCQIKGHTYKVGEVVRASSGPCLHCTCGGDGQMKCDPKACTPEPMLRQMIAAAVSAKRRR</sequence>
<feature type="compositionally biased region" description="Basic and acidic residues" evidence="4">
    <location>
        <begin position="1823"/>
        <end position="1838"/>
    </location>
</feature>
<feature type="compositionally biased region" description="Basic and acidic residues" evidence="4">
    <location>
        <begin position="2137"/>
        <end position="2152"/>
    </location>
</feature>
<feature type="compositionally biased region" description="Basic and acidic residues" evidence="4">
    <location>
        <begin position="1012"/>
        <end position="1030"/>
    </location>
</feature>
<feature type="compositionally biased region" description="Polar residues" evidence="4">
    <location>
        <begin position="2967"/>
        <end position="2976"/>
    </location>
</feature>
<feature type="region of interest" description="Disordered" evidence="4">
    <location>
        <begin position="1598"/>
        <end position="1622"/>
    </location>
</feature>
<feature type="region of interest" description="Disordered" evidence="4">
    <location>
        <begin position="853"/>
        <end position="997"/>
    </location>
</feature>
<dbReference type="Gene3D" id="2.10.70.10">
    <property type="entry name" value="Complement Module, domain 1"/>
    <property type="match status" value="1"/>
</dbReference>
<comment type="subcellular location">
    <subcellularLocation>
        <location evidence="1">Secreted</location>
    </subcellularLocation>
</comment>
<feature type="region of interest" description="Disordered" evidence="4">
    <location>
        <begin position="369"/>
        <end position="421"/>
    </location>
</feature>
<feature type="compositionally biased region" description="Basic and acidic residues" evidence="4">
    <location>
        <begin position="948"/>
        <end position="966"/>
    </location>
</feature>
<feature type="compositionally biased region" description="Basic and acidic residues" evidence="4">
    <location>
        <begin position="912"/>
        <end position="930"/>
    </location>
</feature>
<feature type="domain" description="VWFC" evidence="6">
    <location>
        <begin position="234"/>
        <end position="301"/>
    </location>
</feature>
<keyword evidence="7" id="KW-1185">Reference proteome</keyword>
<feature type="compositionally biased region" description="Polar residues" evidence="4">
    <location>
        <begin position="2424"/>
        <end position="2437"/>
    </location>
</feature>
<protein>
    <submittedName>
        <fullName evidence="8">Titin</fullName>
    </submittedName>
</protein>
<feature type="region of interest" description="Disordered" evidence="4">
    <location>
        <begin position="2488"/>
        <end position="2536"/>
    </location>
</feature>
<feature type="compositionally biased region" description="Polar residues" evidence="4">
    <location>
        <begin position="2488"/>
        <end position="2515"/>
    </location>
</feature>
<feature type="compositionally biased region" description="Polar residues" evidence="4">
    <location>
        <begin position="581"/>
        <end position="590"/>
    </location>
</feature>
<keyword evidence="2" id="KW-0964">Secreted</keyword>
<evidence type="ECO:0000256" key="4">
    <source>
        <dbReference type="SAM" id="MobiDB-lite"/>
    </source>
</evidence>
<gene>
    <name evidence="8" type="primary">LOC112052777</name>
</gene>
<feature type="compositionally biased region" description="Basic and acidic residues" evidence="4">
    <location>
        <begin position="1112"/>
        <end position="1130"/>
    </location>
</feature>